<dbReference type="SUPFAM" id="SSF54373">
    <property type="entry name" value="FAD-linked reductases, C-terminal domain"/>
    <property type="match status" value="1"/>
</dbReference>
<dbReference type="GO" id="GO:0016491">
    <property type="term" value="F:oxidoreductase activity"/>
    <property type="evidence" value="ECO:0007669"/>
    <property type="project" value="UniProtKB-KW"/>
</dbReference>
<dbReference type="RefSeq" id="WP_373320338.1">
    <property type="nucleotide sequence ID" value="NZ_BOPG01000044.1"/>
</dbReference>
<dbReference type="Gene3D" id="3.50.50.60">
    <property type="entry name" value="FAD/NAD(P)-binding domain"/>
    <property type="match status" value="2"/>
</dbReference>
<proteinExistence type="predicted"/>
<dbReference type="InterPro" id="IPR036188">
    <property type="entry name" value="FAD/NAD-bd_sf"/>
</dbReference>
<keyword evidence="1" id="KW-0560">Oxidoreductase</keyword>
<protein>
    <submittedName>
        <fullName evidence="3">Glycine oxidase ThiO</fullName>
    </submittedName>
</protein>
<name>A0A8J4E2H3_9ACTN</name>
<dbReference type="AlphaFoldDB" id="A0A8J4E2H3"/>
<dbReference type="EMBL" id="BOPG01000044">
    <property type="protein sequence ID" value="GIJ58989.1"/>
    <property type="molecule type" value="Genomic_DNA"/>
</dbReference>
<feature type="domain" description="FAD dependent oxidoreductase" evidence="2">
    <location>
        <begin position="173"/>
        <end position="319"/>
    </location>
</feature>
<gene>
    <name evidence="3" type="primary">thiO</name>
    <name evidence="3" type="ORF">Vau01_065050</name>
</gene>
<evidence type="ECO:0000259" key="2">
    <source>
        <dbReference type="Pfam" id="PF01266"/>
    </source>
</evidence>
<dbReference type="Pfam" id="PF01266">
    <property type="entry name" value="DAO"/>
    <property type="match status" value="2"/>
</dbReference>
<keyword evidence="4" id="KW-1185">Reference proteome</keyword>
<dbReference type="Proteomes" id="UP000612585">
    <property type="component" value="Unassembled WGS sequence"/>
</dbReference>
<reference evidence="3" key="1">
    <citation type="submission" date="2021-01" db="EMBL/GenBank/DDBJ databases">
        <title>Whole genome shotgun sequence of Virgisporangium aurantiacum NBRC 16421.</title>
        <authorList>
            <person name="Komaki H."/>
            <person name="Tamura T."/>
        </authorList>
    </citation>
    <scope>NUCLEOTIDE SEQUENCE</scope>
    <source>
        <strain evidence="3">NBRC 16421</strain>
    </source>
</reference>
<accession>A0A8J4E2H3</accession>
<comment type="caution">
    <text evidence="3">The sequence shown here is derived from an EMBL/GenBank/DDBJ whole genome shotgun (WGS) entry which is preliminary data.</text>
</comment>
<evidence type="ECO:0000313" key="3">
    <source>
        <dbReference type="EMBL" id="GIJ58989.1"/>
    </source>
</evidence>
<dbReference type="SUPFAM" id="SSF51905">
    <property type="entry name" value="FAD/NAD(P)-binding domain"/>
    <property type="match status" value="1"/>
</dbReference>
<evidence type="ECO:0000313" key="4">
    <source>
        <dbReference type="Proteomes" id="UP000612585"/>
    </source>
</evidence>
<dbReference type="PANTHER" id="PTHR13847">
    <property type="entry name" value="SARCOSINE DEHYDROGENASE-RELATED"/>
    <property type="match status" value="1"/>
</dbReference>
<dbReference type="PANTHER" id="PTHR13847:SF289">
    <property type="entry name" value="GLYCINE OXIDASE"/>
    <property type="match status" value="1"/>
</dbReference>
<sequence>MTTVAVIGGGVIGLAIAWRCLERGHEVSVHDPDPGGGATGVAAGMLAATGEARFGEEPLHRLLLAAARRWPEFAAALASASKKDLSYRSDGTVLVAGTDDDLRAVTRLVDFHRRCGLPVQPLTAAEVREREPLLSPRVRGGAFLPDDGQVDPRRVARALMSLVPVSDTPPEDAELTVIAAGHASAGLVPGLPVRPVKGQILRLRGMGLTRVIRGHVANRSVYIVPRADGEVVVGATEEERGTDTTVTAGGVLDLLRPAVALVPGLAEYELVEATAGLRPGTPDNAPLIGVVRPGVVVATGHYRDGVLLAPVTADAIVELLDTGELPELVKPFHPNRFTDVHR</sequence>
<dbReference type="InterPro" id="IPR006076">
    <property type="entry name" value="FAD-dep_OxRdtase"/>
</dbReference>
<feature type="domain" description="FAD dependent oxidoreductase" evidence="2">
    <location>
        <begin position="4"/>
        <end position="161"/>
    </location>
</feature>
<dbReference type="GO" id="GO:0005737">
    <property type="term" value="C:cytoplasm"/>
    <property type="evidence" value="ECO:0007669"/>
    <property type="project" value="TreeGrafter"/>
</dbReference>
<evidence type="ECO:0000256" key="1">
    <source>
        <dbReference type="ARBA" id="ARBA00023002"/>
    </source>
</evidence>
<dbReference type="Gene3D" id="3.30.9.10">
    <property type="entry name" value="D-Amino Acid Oxidase, subunit A, domain 2"/>
    <property type="match status" value="2"/>
</dbReference>
<organism evidence="3 4">
    <name type="scientific">Virgisporangium aurantiacum</name>
    <dbReference type="NCBI Taxonomy" id="175570"/>
    <lineage>
        <taxon>Bacteria</taxon>
        <taxon>Bacillati</taxon>
        <taxon>Actinomycetota</taxon>
        <taxon>Actinomycetes</taxon>
        <taxon>Micromonosporales</taxon>
        <taxon>Micromonosporaceae</taxon>
        <taxon>Virgisporangium</taxon>
    </lineage>
</organism>